<evidence type="ECO:0000256" key="3">
    <source>
        <dbReference type="ARBA" id="ARBA00023125"/>
    </source>
</evidence>
<dbReference type="PRINTS" id="PR00039">
    <property type="entry name" value="HTHLYSR"/>
</dbReference>
<dbReference type="PANTHER" id="PTHR30126:SF78">
    <property type="entry name" value="HTH LYSR-TYPE DOMAIN-CONTAINING PROTEIN"/>
    <property type="match status" value="1"/>
</dbReference>
<dbReference type="GO" id="GO:0003700">
    <property type="term" value="F:DNA-binding transcription factor activity"/>
    <property type="evidence" value="ECO:0007669"/>
    <property type="project" value="InterPro"/>
</dbReference>
<dbReference type="InterPro" id="IPR005119">
    <property type="entry name" value="LysR_subst-bd"/>
</dbReference>
<dbReference type="Gene3D" id="3.40.190.290">
    <property type="match status" value="1"/>
</dbReference>
<dbReference type="Pfam" id="PF03466">
    <property type="entry name" value="LysR_substrate"/>
    <property type="match status" value="1"/>
</dbReference>
<dbReference type="PROSITE" id="PS50931">
    <property type="entry name" value="HTH_LYSR"/>
    <property type="match status" value="1"/>
</dbReference>
<dbReference type="Gene3D" id="1.10.10.10">
    <property type="entry name" value="Winged helix-like DNA-binding domain superfamily/Winged helix DNA-binding domain"/>
    <property type="match status" value="1"/>
</dbReference>
<dbReference type="CDD" id="cd05466">
    <property type="entry name" value="PBP2_LTTR_substrate"/>
    <property type="match status" value="1"/>
</dbReference>
<dbReference type="SUPFAM" id="SSF53850">
    <property type="entry name" value="Periplasmic binding protein-like II"/>
    <property type="match status" value="1"/>
</dbReference>
<keyword evidence="4" id="KW-0804">Transcription</keyword>
<dbReference type="PANTHER" id="PTHR30126">
    <property type="entry name" value="HTH-TYPE TRANSCRIPTIONAL REGULATOR"/>
    <property type="match status" value="1"/>
</dbReference>
<evidence type="ECO:0000256" key="4">
    <source>
        <dbReference type="ARBA" id="ARBA00023163"/>
    </source>
</evidence>
<organism evidence="5 6">
    <name type="scientific">Staphylococcus saprophyticus</name>
    <dbReference type="NCBI Taxonomy" id="29385"/>
    <lineage>
        <taxon>Bacteria</taxon>
        <taxon>Bacillati</taxon>
        <taxon>Bacillota</taxon>
        <taxon>Bacilli</taxon>
        <taxon>Bacillales</taxon>
        <taxon>Staphylococcaceae</taxon>
        <taxon>Staphylococcus</taxon>
    </lineage>
</organism>
<keyword evidence="3" id="KW-0238">DNA-binding</keyword>
<dbReference type="SUPFAM" id="SSF46785">
    <property type="entry name" value="Winged helix' DNA-binding domain"/>
    <property type="match status" value="1"/>
</dbReference>
<accession>A0A380HN65</accession>
<dbReference type="InterPro" id="IPR036388">
    <property type="entry name" value="WH-like_DNA-bd_sf"/>
</dbReference>
<evidence type="ECO:0000313" key="6">
    <source>
        <dbReference type="Proteomes" id="UP000254707"/>
    </source>
</evidence>
<gene>
    <name evidence="5" type="primary">oxyR</name>
    <name evidence="5" type="ORF">NCTC7688_02320</name>
</gene>
<sequence>MGIMENMCNEMEAATETCIKNRGIIMKIDDYRLLTTLDETKTLRKAAEILYISQPAVTQRLKAIENAFGVNVFIRTKKQLITTTEGAMIIEHAREMLNRERLFLDKMQAHIGEVNGTISIGCSSLIGQTLLPEVLNLYTRQFPNVEIQVQVGSSEQIKANHRDYHVMIIRGNKMMNLSNTHLFNDEHFFIHPKNRNDEVDKMPFIEFQADPIYINQIKEWYGSQIGQDYHAMITVDQVATCKEMLLNGVGVTILPEIMMKHLDREQFEFQRVNIDEKPLIRSTFLSYDASMKQLPQVESFINLMMEYVES</sequence>
<dbReference type="AlphaFoldDB" id="A0A380HN65"/>
<dbReference type="InterPro" id="IPR000847">
    <property type="entry name" value="LysR_HTH_N"/>
</dbReference>
<dbReference type="GO" id="GO:0000976">
    <property type="term" value="F:transcription cis-regulatory region binding"/>
    <property type="evidence" value="ECO:0007669"/>
    <property type="project" value="TreeGrafter"/>
</dbReference>
<evidence type="ECO:0000313" key="5">
    <source>
        <dbReference type="EMBL" id="SUM84109.1"/>
    </source>
</evidence>
<proteinExistence type="inferred from homology"/>
<name>A0A380HN65_STASA</name>
<evidence type="ECO:0000256" key="1">
    <source>
        <dbReference type="ARBA" id="ARBA00009437"/>
    </source>
</evidence>
<evidence type="ECO:0000256" key="2">
    <source>
        <dbReference type="ARBA" id="ARBA00023015"/>
    </source>
</evidence>
<comment type="similarity">
    <text evidence="1">Belongs to the LysR transcriptional regulatory family.</text>
</comment>
<reference evidence="5 6" key="1">
    <citation type="submission" date="2018-06" db="EMBL/GenBank/DDBJ databases">
        <authorList>
            <consortium name="Pathogen Informatics"/>
            <person name="Doyle S."/>
        </authorList>
    </citation>
    <scope>NUCLEOTIDE SEQUENCE [LARGE SCALE GENOMIC DNA]</scope>
    <source>
        <strain evidence="5 6">NCTC7688</strain>
    </source>
</reference>
<protein>
    <submittedName>
        <fullName evidence="5">Transcriptional regulator</fullName>
    </submittedName>
</protein>
<dbReference type="InterPro" id="IPR036390">
    <property type="entry name" value="WH_DNA-bd_sf"/>
</dbReference>
<dbReference type="Proteomes" id="UP000254707">
    <property type="component" value="Unassembled WGS sequence"/>
</dbReference>
<dbReference type="Pfam" id="PF00126">
    <property type="entry name" value="HTH_1"/>
    <property type="match status" value="1"/>
</dbReference>
<dbReference type="EMBL" id="UHED01000001">
    <property type="protein sequence ID" value="SUM84109.1"/>
    <property type="molecule type" value="Genomic_DNA"/>
</dbReference>
<keyword evidence="2" id="KW-0805">Transcription regulation</keyword>